<gene>
    <name evidence="12" type="ORF">R1sor_003169</name>
</gene>
<dbReference type="SUPFAM" id="SSF56235">
    <property type="entry name" value="N-terminal nucleophile aminohydrolases (Ntn hydrolases)"/>
    <property type="match status" value="1"/>
</dbReference>
<evidence type="ECO:0000256" key="3">
    <source>
        <dbReference type="ARBA" id="ARBA00011601"/>
    </source>
</evidence>
<accession>A0ABD3H3W2</accession>
<dbReference type="GO" id="GO:0008798">
    <property type="term" value="F:beta-aspartyl-peptidase activity"/>
    <property type="evidence" value="ECO:0007669"/>
    <property type="project" value="UniProtKB-EC"/>
</dbReference>
<protein>
    <recommendedName>
        <fullName evidence="4">beta-aspartyl-peptidase</fullName>
        <ecNumber evidence="4">3.4.19.5</ecNumber>
    </recommendedName>
</protein>
<keyword evidence="7" id="KW-0068">Autocatalytic cleavage</keyword>
<dbReference type="InterPro" id="IPR029055">
    <property type="entry name" value="Ntn_hydrolases_N"/>
</dbReference>
<dbReference type="Pfam" id="PF01112">
    <property type="entry name" value="Asparaginase_2"/>
    <property type="match status" value="1"/>
</dbReference>
<keyword evidence="5" id="KW-0645">Protease</keyword>
<dbReference type="PANTHER" id="PTHR10188">
    <property type="entry name" value="L-ASPARAGINASE"/>
    <property type="match status" value="1"/>
</dbReference>
<feature type="binding site" evidence="9">
    <location>
        <begin position="261"/>
        <end position="264"/>
    </location>
    <ligand>
        <name>substrate</name>
    </ligand>
</feature>
<reference evidence="12 13" key="1">
    <citation type="submission" date="2024-09" db="EMBL/GenBank/DDBJ databases">
        <title>Chromosome-scale assembly of Riccia sorocarpa.</title>
        <authorList>
            <person name="Paukszto L."/>
        </authorList>
    </citation>
    <scope>NUCLEOTIDE SEQUENCE [LARGE SCALE GENOMIC DNA]</scope>
    <source>
        <strain evidence="12">LP-2024</strain>
        <tissue evidence="12">Aerial parts of the thallus</tissue>
    </source>
</reference>
<organism evidence="12 13">
    <name type="scientific">Riccia sorocarpa</name>
    <dbReference type="NCBI Taxonomy" id="122646"/>
    <lineage>
        <taxon>Eukaryota</taxon>
        <taxon>Viridiplantae</taxon>
        <taxon>Streptophyta</taxon>
        <taxon>Embryophyta</taxon>
        <taxon>Marchantiophyta</taxon>
        <taxon>Marchantiopsida</taxon>
        <taxon>Marchantiidae</taxon>
        <taxon>Marchantiales</taxon>
        <taxon>Ricciaceae</taxon>
        <taxon>Riccia</taxon>
    </lineage>
</organism>
<sequence length="370" mass="39492">MASAWYLVLVIITQSTICFASVSLELAPTRVAEEEGNKKLPIVISTWPFVEAVKAAWNIVDGGGSPLDAVVAGCSACERLRCDGSVGYGGSPDENGETTLDAMIMDGTTMDVGAVGALRYVKDAIRAARLVMDHTEHTLLVGDQASKFAISMGLAGPANLSTDESMNIWSTWRATECQPNFWRNVVPDQGSCCGPYEIHSQQVHPFRALHEYGNGRPVRTSSEKGFGLKNHDTISIVVINKLGKIAAGTSTNGATHKIPGRVGDGPIAGASSYADDDVGACGATGDGDIMMRFLPCYQVVESMRQGLSPKDAAGNAIDRIKRKYPLFVGAIFAVNRHGDHSGACNGWTFQYTVRGSGMDEPQIFTIQPDD</sequence>
<evidence type="ECO:0000313" key="12">
    <source>
        <dbReference type="EMBL" id="KAL3685147.1"/>
    </source>
</evidence>
<evidence type="ECO:0000256" key="8">
    <source>
        <dbReference type="PIRSR" id="PIRSR600246-1"/>
    </source>
</evidence>
<comment type="subunit">
    <text evidence="3">Heterotetramer of two alpha and two beta chains arranged as a dimer of alpha/beta heterodimers.</text>
</comment>
<evidence type="ECO:0000256" key="10">
    <source>
        <dbReference type="PIRSR" id="PIRSR600246-3"/>
    </source>
</evidence>
<dbReference type="Gene3D" id="3.60.20.30">
    <property type="entry name" value="(Glycosyl)asparaginase"/>
    <property type="match status" value="1"/>
</dbReference>
<dbReference type="EMBL" id="JBJQOH010000006">
    <property type="protein sequence ID" value="KAL3685147.1"/>
    <property type="molecule type" value="Genomic_DNA"/>
</dbReference>
<comment type="catalytic activity">
    <reaction evidence="1">
        <text>Cleavage of a beta-linked Asp residue from the N-terminus of a polypeptide.</text>
        <dbReference type="EC" id="3.4.19.5"/>
    </reaction>
</comment>
<evidence type="ECO:0000256" key="7">
    <source>
        <dbReference type="ARBA" id="ARBA00022813"/>
    </source>
</evidence>
<proteinExistence type="inferred from homology"/>
<dbReference type="Proteomes" id="UP001633002">
    <property type="component" value="Unassembled WGS sequence"/>
</dbReference>
<feature type="active site" description="Nucleophile" evidence="8">
    <location>
        <position position="233"/>
    </location>
</feature>
<dbReference type="GO" id="GO:0006508">
    <property type="term" value="P:proteolysis"/>
    <property type="evidence" value="ECO:0007669"/>
    <property type="project" value="UniProtKB-KW"/>
</dbReference>
<feature type="chain" id="PRO_5044771803" description="beta-aspartyl-peptidase" evidence="11">
    <location>
        <begin position="21"/>
        <end position="370"/>
    </location>
</feature>
<evidence type="ECO:0000256" key="5">
    <source>
        <dbReference type="ARBA" id="ARBA00022670"/>
    </source>
</evidence>
<comment type="similarity">
    <text evidence="2">Belongs to the Ntn-hydrolase family.</text>
</comment>
<feature type="signal peptide" evidence="11">
    <location>
        <begin position="1"/>
        <end position="20"/>
    </location>
</feature>
<evidence type="ECO:0000256" key="1">
    <source>
        <dbReference type="ARBA" id="ARBA00000306"/>
    </source>
</evidence>
<feature type="site" description="Cleavage; by autolysis" evidence="10">
    <location>
        <begin position="232"/>
        <end position="233"/>
    </location>
</feature>
<dbReference type="FunFam" id="3.60.20.30:FF:000003">
    <property type="entry name" value="N(4)-(Beta-N-acetylglucosaminyl)-L-asparaginase isoform X1"/>
    <property type="match status" value="1"/>
</dbReference>
<dbReference type="PANTHER" id="PTHR10188:SF6">
    <property type="entry name" value="N(4)-(BETA-N-ACETYLGLUCOSAMINYL)-L-ASPARAGINASE"/>
    <property type="match status" value="1"/>
</dbReference>
<dbReference type="InterPro" id="IPR000246">
    <property type="entry name" value="Peptidase_T2"/>
</dbReference>
<evidence type="ECO:0000256" key="9">
    <source>
        <dbReference type="PIRSR" id="PIRSR600246-2"/>
    </source>
</evidence>
<feature type="binding site" evidence="9">
    <location>
        <begin position="284"/>
        <end position="287"/>
    </location>
    <ligand>
        <name>substrate</name>
    </ligand>
</feature>
<comment type="caution">
    <text evidence="12">The sequence shown here is derived from an EMBL/GenBank/DDBJ whole genome shotgun (WGS) entry which is preliminary data.</text>
</comment>
<dbReference type="EC" id="3.4.19.5" evidence="4"/>
<evidence type="ECO:0000256" key="11">
    <source>
        <dbReference type="SAM" id="SignalP"/>
    </source>
</evidence>
<evidence type="ECO:0000256" key="4">
    <source>
        <dbReference type="ARBA" id="ARBA00012879"/>
    </source>
</evidence>
<evidence type="ECO:0000313" key="13">
    <source>
        <dbReference type="Proteomes" id="UP001633002"/>
    </source>
</evidence>
<keyword evidence="11" id="KW-0732">Signal</keyword>
<evidence type="ECO:0000256" key="2">
    <source>
        <dbReference type="ARBA" id="ARBA00010872"/>
    </source>
</evidence>
<dbReference type="GO" id="GO:0003948">
    <property type="term" value="F:N4-(beta-N-acetylglucosaminyl)-L-asparaginase activity"/>
    <property type="evidence" value="ECO:0007669"/>
    <property type="project" value="UniProtKB-ARBA"/>
</dbReference>
<evidence type="ECO:0000256" key="6">
    <source>
        <dbReference type="ARBA" id="ARBA00022801"/>
    </source>
</evidence>
<keyword evidence="6" id="KW-0378">Hydrolase</keyword>
<keyword evidence="13" id="KW-1185">Reference proteome</keyword>
<name>A0ABD3H3W2_9MARC</name>
<dbReference type="AlphaFoldDB" id="A0ABD3H3W2"/>
<dbReference type="CDD" id="cd04513">
    <property type="entry name" value="Glycosylasparaginase"/>
    <property type="match status" value="1"/>
</dbReference>